<reference evidence="3" key="1">
    <citation type="journal article" date="2019" name="Int. J. Syst. Evol. Microbiol.">
        <title>The Global Catalogue of Microorganisms (GCM) 10K type strain sequencing project: providing services to taxonomists for standard genome sequencing and annotation.</title>
        <authorList>
            <consortium name="The Broad Institute Genomics Platform"/>
            <consortium name="The Broad Institute Genome Sequencing Center for Infectious Disease"/>
            <person name="Wu L."/>
            <person name="Ma J."/>
        </authorList>
    </citation>
    <scope>NUCLEOTIDE SEQUENCE [LARGE SCALE GENOMIC DNA]</scope>
    <source>
        <strain evidence="3">KCTC 52344</strain>
    </source>
</reference>
<evidence type="ECO:0000313" key="2">
    <source>
        <dbReference type="EMBL" id="MFD2522723.1"/>
    </source>
</evidence>
<organism evidence="2 3">
    <name type="scientific">Emticicia soli</name>
    <dbReference type="NCBI Taxonomy" id="2027878"/>
    <lineage>
        <taxon>Bacteria</taxon>
        <taxon>Pseudomonadati</taxon>
        <taxon>Bacteroidota</taxon>
        <taxon>Cytophagia</taxon>
        <taxon>Cytophagales</taxon>
        <taxon>Leadbetterellaceae</taxon>
        <taxon>Emticicia</taxon>
    </lineage>
</organism>
<comment type="caution">
    <text evidence="2">The sequence shown here is derived from an EMBL/GenBank/DDBJ whole genome shotgun (WGS) entry which is preliminary data.</text>
</comment>
<keyword evidence="3" id="KW-1185">Reference proteome</keyword>
<feature type="domain" description="WAC" evidence="1">
    <location>
        <begin position="136"/>
        <end position="170"/>
    </location>
</feature>
<dbReference type="PROSITE" id="PS51136">
    <property type="entry name" value="WAC"/>
    <property type="match status" value="1"/>
</dbReference>
<dbReference type="InterPro" id="IPR013136">
    <property type="entry name" value="WSTF_Acf1_Cbp146"/>
</dbReference>
<evidence type="ECO:0000313" key="3">
    <source>
        <dbReference type="Proteomes" id="UP001597510"/>
    </source>
</evidence>
<accession>A0ABW5JCD6</accession>
<dbReference type="EMBL" id="JBHULC010000021">
    <property type="protein sequence ID" value="MFD2522723.1"/>
    <property type="molecule type" value="Genomic_DNA"/>
</dbReference>
<gene>
    <name evidence="2" type="ORF">ACFSR2_17625</name>
</gene>
<name>A0ABW5JCD6_9BACT</name>
<protein>
    <recommendedName>
        <fullName evidence="1">WAC domain-containing protein</fullName>
    </recommendedName>
</protein>
<dbReference type="RefSeq" id="WP_340237793.1">
    <property type="nucleotide sequence ID" value="NZ_JBBEWC010000008.1"/>
</dbReference>
<proteinExistence type="predicted"/>
<evidence type="ECO:0000259" key="1">
    <source>
        <dbReference type="PROSITE" id="PS51136"/>
    </source>
</evidence>
<dbReference type="Proteomes" id="UP001597510">
    <property type="component" value="Unassembled WGS sequence"/>
</dbReference>
<sequence length="170" mass="20116">METQALIDKLIQSRKLLSDTNEDWEIYDVIEQEIYQQKKVRDLEVYFYGFDDETFGDPEILNYLECIFYGTRIGEEGNRYTETEIIEKLIQNFKIFTPHACDWYGLIIQELLAHFSDKTYDGMCEQIAKLSIEHKKELGELLENAESFSDYDDIDRITDQYESLIAQCES</sequence>